<keyword evidence="1" id="KW-0245">EGF-like domain</keyword>
<comment type="caution">
    <text evidence="1">Lacks conserved residue(s) required for the propagation of feature annotation.</text>
</comment>
<dbReference type="InterPro" id="IPR048407">
    <property type="entry name" value="Dumpy_DPY"/>
</dbReference>
<feature type="domain" description="EGF-like" evidence="2">
    <location>
        <begin position="42"/>
        <end position="81"/>
    </location>
</feature>
<reference evidence="3 4" key="1">
    <citation type="journal article" date="2019" name="Commun. Biol.">
        <title>The bagworm genome reveals a unique fibroin gene that provides high tensile strength.</title>
        <authorList>
            <person name="Kono N."/>
            <person name="Nakamura H."/>
            <person name="Ohtoshi R."/>
            <person name="Tomita M."/>
            <person name="Numata K."/>
            <person name="Arakawa K."/>
        </authorList>
    </citation>
    <scope>NUCLEOTIDE SEQUENCE [LARGE SCALE GENOMIC DNA]</scope>
</reference>
<dbReference type="Pfam" id="PF21164">
    <property type="entry name" value="Dumpy_DPY"/>
    <property type="match status" value="1"/>
</dbReference>
<dbReference type="PROSITE" id="PS50026">
    <property type="entry name" value="EGF_3"/>
    <property type="match status" value="1"/>
</dbReference>
<protein>
    <recommendedName>
        <fullName evidence="2">EGF-like domain-containing protein</fullName>
    </recommendedName>
</protein>
<name>A0A4C1VL43_EUMVA</name>
<accession>A0A4C1VL43</accession>
<evidence type="ECO:0000259" key="2">
    <source>
        <dbReference type="PROSITE" id="PS50026"/>
    </source>
</evidence>
<keyword evidence="4" id="KW-1185">Reference proteome</keyword>
<dbReference type="PANTHER" id="PTHR22963">
    <property type="entry name" value="ENDOGLIN-RELATED"/>
    <property type="match status" value="1"/>
</dbReference>
<comment type="caution">
    <text evidence="3">The sequence shown here is derived from an EMBL/GenBank/DDBJ whole genome shotgun (WGS) entry which is preliminary data.</text>
</comment>
<dbReference type="Proteomes" id="UP000299102">
    <property type="component" value="Unassembled WGS sequence"/>
</dbReference>
<dbReference type="EMBL" id="BGZK01000364">
    <property type="protein sequence ID" value="GBP39333.1"/>
    <property type="molecule type" value="Genomic_DNA"/>
</dbReference>
<dbReference type="OrthoDB" id="4405280at2759"/>
<dbReference type="PANTHER" id="PTHR22963:SF38">
    <property type="entry name" value="LP13770P"/>
    <property type="match status" value="1"/>
</dbReference>
<gene>
    <name evidence="3" type="ORF">EVAR_24313_1</name>
</gene>
<dbReference type="STRING" id="151549.A0A4C1VL43"/>
<evidence type="ECO:0000256" key="1">
    <source>
        <dbReference type="PROSITE-ProRule" id="PRU00076"/>
    </source>
</evidence>
<dbReference type="SUPFAM" id="SSF90148">
    <property type="entry name" value="DPY module"/>
    <property type="match status" value="1"/>
</dbReference>
<proteinExistence type="predicted"/>
<evidence type="ECO:0000313" key="4">
    <source>
        <dbReference type="Proteomes" id="UP000299102"/>
    </source>
</evidence>
<dbReference type="PROSITE" id="PS01186">
    <property type="entry name" value="EGF_2"/>
    <property type="match status" value="1"/>
</dbReference>
<evidence type="ECO:0000313" key="3">
    <source>
        <dbReference type="EMBL" id="GBP39333.1"/>
    </source>
</evidence>
<dbReference type="InterPro" id="IPR000742">
    <property type="entry name" value="EGF"/>
</dbReference>
<dbReference type="AlphaFoldDB" id="A0A4C1VL43"/>
<sequence>MDSRGLTDIEHLSVRYYNYYDRRYYGRNLGELYEHGRSPADNLASCGPHTCGIGAHCTYGSVRPVCSCLPGYSGDPLTQCIKPECLDHSECRGHQTCVNQHCVNPCDGACGINANCDGRTVTGATIWSVVDRLRLNGRRYETEDLFLPQIRTSSRRGYDPMDCCG</sequence>
<organism evidence="3 4">
    <name type="scientific">Eumeta variegata</name>
    <name type="common">Bagworm moth</name>
    <name type="synonym">Eumeta japonica</name>
    <dbReference type="NCBI Taxonomy" id="151549"/>
    <lineage>
        <taxon>Eukaryota</taxon>
        <taxon>Metazoa</taxon>
        <taxon>Ecdysozoa</taxon>
        <taxon>Arthropoda</taxon>
        <taxon>Hexapoda</taxon>
        <taxon>Insecta</taxon>
        <taxon>Pterygota</taxon>
        <taxon>Neoptera</taxon>
        <taxon>Endopterygota</taxon>
        <taxon>Lepidoptera</taxon>
        <taxon>Glossata</taxon>
        <taxon>Ditrysia</taxon>
        <taxon>Tineoidea</taxon>
        <taxon>Psychidae</taxon>
        <taxon>Oiketicinae</taxon>
        <taxon>Eumeta</taxon>
    </lineage>
</organism>